<keyword evidence="2" id="KW-0812">Transmembrane</keyword>
<protein>
    <submittedName>
        <fullName evidence="4">Glycosyltransferase</fullName>
        <ecNumber evidence="4">2.4.-.-</ecNumber>
    </submittedName>
</protein>
<dbReference type="Proteomes" id="UP001597138">
    <property type="component" value="Unassembled WGS sequence"/>
</dbReference>
<feature type="transmembrane region" description="Helical" evidence="2">
    <location>
        <begin position="233"/>
        <end position="253"/>
    </location>
</feature>
<organism evidence="4 5">
    <name type="scientific">Flavobacterium artemisiae</name>
    <dbReference type="NCBI Taxonomy" id="2126556"/>
    <lineage>
        <taxon>Bacteria</taxon>
        <taxon>Pseudomonadati</taxon>
        <taxon>Bacteroidota</taxon>
        <taxon>Flavobacteriia</taxon>
        <taxon>Flavobacteriales</taxon>
        <taxon>Flavobacteriaceae</taxon>
        <taxon>Flavobacterium</taxon>
    </lineage>
</organism>
<keyword evidence="4" id="KW-0808">Transferase</keyword>
<keyword evidence="4" id="KW-0328">Glycosyltransferase</keyword>
<dbReference type="InterPro" id="IPR029044">
    <property type="entry name" value="Nucleotide-diphossugar_trans"/>
</dbReference>
<evidence type="ECO:0000313" key="5">
    <source>
        <dbReference type="Proteomes" id="UP001597138"/>
    </source>
</evidence>
<feature type="transmembrane region" description="Helical" evidence="2">
    <location>
        <begin position="204"/>
        <end position="221"/>
    </location>
</feature>
<dbReference type="PANTHER" id="PTHR43630">
    <property type="entry name" value="POLY-BETA-1,6-N-ACETYL-D-GLUCOSAMINE SYNTHASE"/>
    <property type="match status" value="1"/>
</dbReference>
<evidence type="ECO:0000256" key="1">
    <source>
        <dbReference type="ARBA" id="ARBA00038494"/>
    </source>
</evidence>
<evidence type="ECO:0000313" key="4">
    <source>
        <dbReference type="EMBL" id="MFD1605954.1"/>
    </source>
</evidence>
<keyword evidence="2" id="KW-1133">Transmembrane helix</keyword>
<keyword evidence="5" id="KW-1185">Reference proteome</keyword>
<sequence>MNSDKSKQKISVLTFCHNQEKNIENHLKQLSFADEIIVIDQNSTDRSVDIAAKNGAFVLKLENNAKIAQEKLAVFKAKNDWILLTDCTYQFSNLLTDEILDKISSANNRTQFYTKETLFFFGKKIKYGDIYTKKKLLIFNKERYNDSNNSSLCDQDDTSKTSIVLKNRIDSYAYNSFDEYNTNLGFLRKTEAQVLFNKKIKPNFYHFLFKPFFVFVNQYFIKLGFIDGKEGCILASINAFSILKRYLILWLLYRDMD</sequence>
<dbReference type="Gene3D" id="3.90.550.10">
    <property type="entry name" value="Spore Coat Polysaccharide Biosynthesis Protein SpsA, Chain A"/>
    <property type="match status" value="1"/>
</dbReference>
<dbReference type="PANTHER" id="PTHR43630:SF2">
    <property type="entry name" value="GLYCOSYLTRANSFERASE"/>
    <property type="match status" value="1"/>
</dbReference>
<keyword evidence="2" id="KW-0472">Membrane</keyword>
<comment type="similarity">
    <text evidence="1">Belongs to the glycosyltransferase 2 family. WaaE/KdtX subfamily.</text>
</comment>
<gene>
    <name evidence="4" type="ORF">ACFSC2_24660</name>
</gene>
<dbReference type="InterPro" id="IPR001173">
    <property type="entry name" value="Glyco_trans_2-like"/>
</dbReference>
<accession>A0ABW4HK23</accession>
<dbReference type="RefSeq" id="WP_379813765.1">
    <property type="nucleotide sequence ID" value="NZ_JBHUDZ010000018.1"/>
</dbReference>
<dbReference type="EMBL" id="JBHUDZ010000018">
    <property type="protein sequence ID" value="MFD1605954.1"/>
    <property type="molecule type" value="Genomic_DNA"/>
</dbReference>
<comment type="caution">
    <text evidence="4">The sequence shown here is derived from an EMBL/GenBank/DDBJ whole genome shotgun (WGS) entry which is preliminary data.</text>
</comment>
<dbReference type="EC" id="2.4.-.-" evidence="4"/>
<feature type="domain" description="Glycosyltransferase 2-like" evidence="3">
    <location>
        <begin position="11"/>
        <end position="87"/>
    </location>
</feature>
<proteinExistence type="inferred from homology"/>
<dbReference type="GO" id="GO:0016757">
    <property type="term" value="F:glycosyltransferase activity"/>
    <property type="evidence" value="ECO:0007669"/>
    <property type="project" value="UniProtKB-KW"/>
</dbReference>
<dbReference type="Pfam" id="PF00535">
    <property type="entry name" value="Glycos_transf_2"/>
    <property type="match status" value="1"/>
</dbReference>
<evidence type="ECO:0000256" key="2">
    <source>
        <dbReference type="SAM" id="Phobius"/>
    </source>
</evidence>
<evidence type="ECO:0000259" key="3">
    <source>
        <dbReference type="Pfam" id="PF00535"/>
    </source>
</evidence>
<reference evidence="5" key="1">
    <citation type="journal article" date="2019" name="Int. J. Syst. Evol. Microbiol.">
        <title>The Global Catalogue of Microorganisms (GCM) 10K type strain sequencing project: providing services to taxonomists for standard genome sequencing and annotation.</title>
        <authorList>
            <consortium name="The Broad Institute Genomics Platform"/>
            <consortium name="The Broad Institute Genome Sequencing Center for Infectious Disease"/>
            <person name="Wu L."/>
            <person name="Ma J."/>
        </authorList>
    </citation>
    <scope>NUCLEOTIDE SEQUENCE [LARGE SCALE GENOMIC DNA]</scope>
    <source>
        <strain evidence="5">CCUG 70865</strain>
    </source>
</reference>
<dbReference type="SUPFAM" id="SSF53448">
    <property type="entry name" value="Nucleotide-diphospho-sugar transferases"/>
    <property type="match status" value="1"/>
</dbReference>
<name>A0ABW4HK23_9FLAO</name>